<reference evidence="1 2" key="1">
    <citation type="journal article" date="2013" name="Arch. Virol.">
        <title>Complete genome sequence of a polyvalent bacteriophage, phiKP26, active on Salmonella and Escherichia coli.</title>
        <authorList>
            <person name="Amarillas L."/>
            <person name="Chaidez-Quiroz C."/>
            <person name="Sanudo-Barajas A."/>
            <person name="Leon-Felix J."/>
        </authorList>
    </citation>
    <scope>NUCLEOTIDE SEQUENCE [LARGE SCALE GENOMIC DNA]</scope>
</reference>
<evidence type="ECO:0000313" key="2">
    <source>
        <dbReference type="Proteomes" id="UP000011833"/>
    </source>
</evidence>
<sequence length="70" mass="7766">MSPAYRMRGGFTILGMSSPTYCIDWFASRSSQCLTAVLFASYLYPARLSACISAMRVTVIAVYVVNTNHF</sequence>
<dbReference type="EMBL" id="KC579452">
    <property type="protein sequence ID" value="AGH25154.1"/>
    <property type="molecule type" value="Genomic_DNA"/>
</dbReference>
<accession>M4QBL2</accession>
<dbReference type="Proteomes" id="UP000011833">
    <property type="component" value="Segment"/>
</dbReference>
<proteinExistence type="predicted"/>
<keyword evidence="2" id="KW-1185">Reference proteome</keyword>
<organism evidence="1 2">
    <name type="scientific">Escherichia phage phiKP26</name>
    <dbReference type="NCBI Taxonomy" id="2886927"/>
    <lineage>
        <taxon>Viruses</taxon>
        <taxon>Duplodnaviria</taxon>
        <taxon>Heunggongvirae</taxon>
        <taxon>Uroviricota</taxon>
        <taxon>Caudoviricetes</taxon>
        <taxon>Drexlerviridae</taxon>
        <taxon>Rogunavirinae</taxon>
        <taxon>Rogunavirus</taxon>
        <taxon>Rogunavirus KP26</taxon>
    </lineage>
</organism>
<evidence type="ECO:0000313" key="1">
    <source>
        <dbReference type="EMBL" id="AGH25154.1"/>
    </source>
</evidence>
<name>M4QBL2_9CAUD</name>
<protein>
    <submittedName>
        <fullName evidence="1">Uncharacterized protein</fullName>
    </submittedName>
</protein>
<gene>
    <name evidence="1" type="ORF">kp_12</name>
</gene>